<keyword evidence="2" id="KW-0732">Signal</keyword>
<feature type="signal peptide" evidence="2">
    <location>
        <begin position="1"/>
        <end position="26"/>
    </location>
</feature>
<protein>
    <submittedName>
        <fullName evidence="3">Uncharacterized protein</fullName>
    </submittedName>
</protein>
<feature type="compositionally biased region" description="Basic and acidic residues" evidence="1">
    <location>
        <begin position="72"/>
        <end position="88"/>
    </location>
</feature>
<keyword evidence="4" id="KW-1185">Reference proteome</keyword>
<sequence>MDLKASSSSLSLFFIVLLKHITDVSSSASSTGVIEDVAPLARSFNVPDLHLQQPIKKKPFGDEPIMVMVDTDAERERDGDGSTRRRGDDEVELKPPLPLPSQRPPPSRFSQPETKPKAVDGGFHDLLFGSPDNMSNIFVASLKRNR</sequence>
<gene>
    <name evidence="3" type="ORF">E2562_006740</name>
</gene>
<evidence type="ECO:0000313" key="4">
    <source>
        <dbReference type="Proteomes" id="UP000479710"/>
    </source>
</evidence>
<feature type="region of interest" description="Disordered" evidence="1">
    <location>
        <begin position="69"/>
        <end position="133"/>
    </location>
</feature>
<feature type="compositionally biased region" description="Pro residues" evidence="1">
    <location>
        <begin position="95"/>
        <end position="107"/>
    </location>
</feature>
<organism evidence="3 4">
    <name type="scientific">Oryza meyeriana var. granulata</name>
    <dbReference type="NCBI Taxonomy" id="110450"/>
    <lineage>
        <taxon>Eukaryota</taxon>
        <taxon>Viridiplantae</taxon>
        <taxon>Streptophyta</taxon>
        <taxon>Embryophyta</taxon>
        <taxon>Tracheophyta</taxon>
        <taxon>Spermatophyta</taxon>
        <taxon>Magnoliopsida</taxon>
        <taxon>Liliopsida</taxon>
        <taxon>Poales</taxon>
        <taxon>Poaceae</taxon>
        <taxon>BOP clade</taxon>
        <taxon>Oryzoideae</taxon>
        <taxon>Oryzeae</taxon>
        <taxon>Oryzinae</taxon>
        <taxon>Oryza</taxon>
        <taxon>Oryza meyeriana</taxon>
    </lineage>
</organism>
<proteinExistence type="predicted"/>
<evidence type="ECO:0000313" key="3">
    <source>
        <dbReference type="EMBL" id="KAF0923784.1"/>
    </source>
</evidence>
<feature type="chain" id="PRO_5026292303" evidence="2">
    <location>
        <begin position="27"/>
        <end position="146"/>
    </location>
</feature>
<name>A0A6G1EH95_9ORYZ</name>
<evidence type="ECO:0000256" key="2">
    <source>
        <dbReference type="SAM" id="SignalP"/>
    </source>
</evidence>
<dbReference type="EMBL" id="SPHZ02000003">
    <property type="protein sequence ID" value="KAF0923784.1"/>
    <property type="molecule type" value="Genomic_DNA"/>
</dbReference>
<dbReference type="AlphaFoldDB" id="A0A6G1EH95"/>
<accession>A0A6G1EH95</accession>
<evidence type="ECO:0000256" key="1">
    <source>
        <dbReference type="SAM" id="MobiDB-lite"/>
    </source>
</evidence>
<dbReference type="Proteomes" id="UP000479710">
    <property type="component" value="Unassembled WGS sequence"/>
</dbReference>
<comment type="caution">
    <text evidence="3">The sequence shown here is derived from an EMBL/GenBank/DDBJ whole genome shotgun (WGS) entry which is preliminary data.</text>
</comment>
<reference evidence="3 4" key="1">
    <citation type="submission" date="2019-11" db="EMBL/GenBank/DDBJ databases">
        <title>Whole genome sequence of Oryza granulata.</title>
        <authorList>
            <person name="Li W."/>
        </authorList>
    </citation>
    <scope>NUCLEOTIDE SEQUENCE [LARGE SCALE GENOMIC DNA]</scope>
    <source>
        <strain evidence="4">cv. Menghai</strain>
        <tissue evidence="3">Leaf</tissue>
    </source>
</reference>